<evidence type="ECO:0000256" key="3">
    <source>
        <dbReference type="ARBA" id="ARBA00022692"/>
    </source>
</evidence>
<keyword evidence="5 7" id="KW-0472">Membrane</keyword>
<feature type="transmembrane region" description="Helical" evidence="7">
    <location>
        <begin position="462"/>
        <end position="481"/>
    </location>
</feature>
<feature type="transmembrane region" description="Helical" evidence="7">
    <location>
        <begin position="932"/>
        <end position="951"/>
    </location>
</feature>
<feature type="region of interest" description="Disordered" evidence="6">
    <location>
        <begin position="1066"/>
        <end position="1117"/>
    </location>
</feature>
<dbReference type="PANTHER" id="PTHR33406">
    <property type="entry name" value="MEMBRANE PROTEIN MJ1562-RELATED"/>
    <property type="match status" value="1"/>
</dbReference>
<evidence type="ECO:0000313" key="10">
    <source>
        <dbReference type="Proteomes" id="UP000239388"/>
    </source>
</evidence>
<dbReference type="PANTHER" id="PTHR33406:SF12">
    <property type="entry name" value="BLR2997 PROTEIN"/>
    <property type="match status" value="1"/>
</dbReference>
<dbReference type="EMBL" id="PUIB01000018">
    <property type="protein sequence ID" value="PQO33041.1"/>
    <property type="molecule type" value="Genomic_DNA"/>
</dbReference>
<feature type="transmembrane region" description="Helical" evidence="7">
    <location>
        <begin position="528"/>
        <end position="548"/>
    </location>
</feature>
<evidence type="ECO:0000256" key="7">
    <source>
        <dbReference type="SAM" id="Phobius"/>
    </source>
</evidence>
<evidence type="ECO:0000256" key="1">
    <source>
        <dbReference type="ARBA" id="ARBA00004651"/>
    </source>
</evidence>
<dbReference type="SUPFAM" id="SSF82866">
    <property type="entry name" value="Multidrug efflux transporter AcrB transmembrane domain"/>
    <property type="match status" value="2"/>
</dbReference>
<proteinExistence type="predicted"/>
<evidence type="ECO:0000313" key="9">
    <source>
        <dbReference type="EMBL" id="PQO33041.1"/>
    </source>
</evidence>
<feature type="transmembrane region" description="Helical" evidence="7">
    <location>
        <begin position="354"/>
        <end position="375"/>
    </location>
</feature>
<feature type="transmembrane region" description="Helical" evidence="7">
    <location>
        <begin position="906"/>
        <end position="925"/>
    </location>
</feature>
<feature type="transmembrane region" description="Helical" evidence="7">
    <location>
        <begin position="1003"/>
        <end position="1026"/>
    </location>
</feature>
<feature type="compositionally biased region" description="Acidic residues" evidence="6">
    <location>
        <begin position="1075"/>
        <end position="1088"/>
    </location>
</feature>
<sequence length="1117" mass="124588">MQMRRPTFFERYAIWVLCGIFFLVPFALRGARLSLEQMKNDVKDWLPDDFAETSELDWFRDHFMGEQFVLISWEGCTEDDQSLNYLARLLVPEPPTAEEKKNEPQDHFQPNFIGDELGLYYPDTPGDDKEDYRNWAGEDEKWFLGKGNQWFYLLPNGEIYKWDGKSTVLGALGRLSERVFYGGNSIDGDYIKKVDKFYYENPRRLQARLFKSVTSGPDVLATLAAPGGTLVRDEDPTPQELADAREKALARLTGTLFGPDGKQTCLIATLTEAGKMDLRRTMGHGVLGRQVGQLEQLAEQAGIPPAKLRLGGPPVDNVSIDEEGERTLARLVSFSVILGLGLSYFCLRSIKLTIMVFFVGGISAVASLSLVWWTAGTFIWWLDPTTDAVMMSMPAVVYVLGLSGAIHIVNYYRDVVKETGTLRNAPELTIAHGWYPCTIAAVTTAVGLGSLATSSITPIHKFGIFSALGVLATLFLLFTYLPAALQMWPPDPAPKKGSDFKPKEPSPTALWLRGLGDRVGDYIINNNIKVAVGCMVVFVFFAFGLQYLKTSVQLLKMFDNDARIIQDYAWLEGHLGKLVPMELVVRVEPQVLYYDEAEEEGKENQPLNPKALDATDKLEPKFRYSFLERMEMAGRVANVVEEYLGPDGAELVGPPMSALTFAPELPAAGSSTTSFLERGTYSKRLEASFNEFVDSDYLRVDKENGAELWRVSLRLGALENIDYGNFVNDLKQVTEPIMDAYQARDRILMQVDKDREGRGFANAKVGLLGVNYASQEADESQPGVSKEGHDRYGHLDATKVFSETLRDLLKNARVKLVDHDPNFHTQDRLDYILKNCDYVVLVEPNAMYDMDAMSKTMKGTFDVTNHEYNGQEIPRMYDPQRPPISLVYTGVVPVVYKAARTLLSNLIESTVWAFGLIALVMSLVLKSFRAGLISMLPNVFPICVVFGYMSWTGMEVDIGTMMTASVAMGVAVDDTVHFLTWFRWGLDEGFTRAKAIKEAYSRCAMAMFQTTIIGGLGLAVFAFSTFTPTQRFGYLMVSLLAVALVGDLLFLPALLAGPLGRVFRPDHKARTKSDDDNDNETASEEPEAPESSPAIESELEESDEPRVYPVHGRSRPA</sequence>
<comment type="subcellular location">
    <subcellularLocation>
        <location evidence="1">Cell membrane</location>
        <topology evidence="1">Multi-pass membrane protein</topology>
    </subcellularLocation>
</comment>
<protein>
    <recommendedName>
        <fullName evidence="8">SSD domain-containing protein</fullName>
    </recommendedName>
</protein>
<dbReference type="Proteomes" id="UP000239388">
    <property type="component" value="Unassembled WGS sequence"/>
</dbReference>
<feature type="transmembrane region" description="Helical" evidence="7">
    <location>
        <begin position="1032"/>
        <end position="1055"/>
    </location>
</feature>
<dbReference type="InterPro" id="IPR050545">
    <property type="entry name" value="Mycobact_MmpL"/>
</dbReference>
<evidence type="ECO:0000259" key="8">
    <source>
        <dbReference type="PROSITE" id="PS50156"/>
    </source>
</evidence>
<accession>A0A2S8FLK8</accession>
<dbReference type="PROSITE" id="PS50156">
    <property type="entry name" value="SSD"/>
    <property type="match status" value="1"/>
</dbReference>
<organism evidence="9 10">
    <name type="scientific">Blastopirellula marina</name>
    <dbReference type="NCBI Taxonomy" id="124"/>
    <lineage>
        <taxon>Bacteria</taxon>
        <taxon>Pseudomonadati</taxon>
        <taxon>Planctomycetota</taxon>
        <taxon>Planctomycetia</taxon>
        <taxon>Pirellulales</taxon>
        <taxon>Pirellulaceae</taxon>
        <taxon>Blastopirellula</taxon>
    </lineage>
</organism>
<dbReference type="InterPro" id="IPR000731">
    <property type="entry name" value="SSD"/>
</dbReference>
<name>A0A2S8FLK8_9BACT</name>
<feature type="domain" description="SSD" evidence="8">
    <location>
        <begin position="352"/>
        <end position="487"/>
    </location>
</feature>
<reference evidence="9 10" key="1">
    <citation type="submission" date="2018-02" db="EMBL/GenBank/DDBJ databases">
        <title>Comparative genomes isolates from brazilian mangrove.</title>
        <authorList>
            <person name="Araujo J.E."/>
            <person name="Taketani R.G."/>
            <person name="Silva M.C.P."/>
            <person name="Loureco M.V."/>
            <person name="Andreote F.D."/>
        </authorList>
    </citation>
    <scope>NUCLEOTIDE SEQUENCE [LARGE SCALE GENOMIC DNA]</scope>
    <source>
        <strain evidence="9 10">NAP PRIS-MGV</strain>
    </source>
</reference>
<gene>
    <name evidence="9" type="ORF">C5Y98_18065</name>
</gene>
<comment type="caution">
    <text evidence="9">The sequence shown here is derived from an EMBL/GenBank/DDBJ whole genome shotgun (WGS) entry which is preliminary data.</text>
</comment>
<keyword evidence="4 7" id="KW-1133">Transmembrane helix</keyword>
<evidence type="ECO:0000256" key="4">
    <source>
        <dbReference type="ARBA" id="ARBA00022989"/>
    </source>
</evidence>
<keyword evidence="3 7" id="KW-0812">Transmembrane</keyword>
<evidence type="ECO:0000256" key="5">
    <source>
        <dbReference type="ARBA" id="ARBA00023136"/>
    </source>
</evidence>
<evidence type="ECO:0000256" key="2">
    <source>
        <dbReference type="ARBA" id="ARBA00022475"/>
    </source>
</evidence>
<evidence type="ECO:0000256" key="6">
    <source>
        <dbReference type="SAM" id="MobiDB-lite"/>
    </source>
</evidence>
<dbReference type="InterPro" id="IPR004869">
    <property type="entry name" value="MMPL_dom"/>
</dbReference>
<dbReference type="AlphaFoldDB" id="A0A2S8FLK8"/>
<dbReference type="Gene3D" id="1.20.1640.10">
    <property type="entry name" value="Multidrug efflux transporter AcrB transmembrane domain"/>
    <property type="match status" value="2"/>
</dbReference>
<feature type="transmembrane region" description="Helical" evidence="7">
    <location>
        <begin position="328"/>
        <end position="347"/>
    </location>
</feature>
<feature type="transmembrane region" description="Helical" evidence="7">
    <location>
        <begin position="395"/>
        <end position="412"/>
    </location>
</feature>
<feature type="transmembrane region" description="Helical" evidence="7">
    <location>
        <begin position="433"/>
        <end position="456"/>
    </location>
</feature>
<dbReference type="GO" id="GO:0005886">
    <property type="term" value="C:plasma membrane"/>
    <property type="evidence" value="ECO:0007669"/>
    <property type="project" value="UniProtKB-SubCell"/>
</dbReference>
<dbReference type="Pfam" id="PF03176">
    <property type="entry name" value="MMPL"/>
    <property type="match status" value="2"/>
</dbReference>
<keyword evidence="2" id="KW-1003">Cell membrane</keyword>